<dbReference type="OrthoDB" id="258940at2759"/>
<evidence type="ECO:0000256" key="2">
    <source>
        <dbReference type="ARBA" id="ARBA00022737"/>
    </source>
</evidence>
<evidence type="ECO:0000313" key="3">
    <source>
        <dbReference type="EMBL" id="CUF81993.1"/>
    </source>
</evidence>
<sequence>MEFYNAINGPQWTVRTGWGYVNNCTVSWVGVTCTSTSLIFSLPSNSLSGTLPDSLSQIVTLQTLNLNLNKIQGTLPASWKTLVKLSSLNIMNNALNGTLPDAWKAMFVITTLYLANNNLTGKLPASLGGPWRSINSIDVHSNSLSGRSQRPG</sequence>
<dbReference type="PANTHER" id="PTHR48007:SF4">
    <property type="entry name" value="LEUCINE-RICH REPEAT RECEPTOR-LIKE PROTEIN KINASE PXC1"/>
    <property type="match status" value="1"/>
</dbReference>
<keyword evidence="4" id="KW-1185">Reference proteome</keyword>
<dbReference type="Pfam" id="PF00560">
    <property type="entry name" value="LRR_1"/>
    <property type="match status" value="3"/>
</dbReference>
<dbReference type="VEuPathDB" id="TriTrypDB:BSAL_66000"/>
<dbReference type="InterPro" id="IPR032675">
    <property type="entry name" value="LRR_dom_sf"/>
</dbReference>
<reference evidence="4" key="1">
    <citation type="submission" date="2015-09" db="EMBL/GenBank/DDBJ databases">
        <authorList>
            <consortium name="Pathogen Informatics"/>
        </authorList>
    </citation>
    <scope>NUCLEOTIDE SEQUENCE [LARGE SCALE GENOMIC DNA]</scope>
    <source>
        <strain evidence="4">Lake Konstanz</strain>
    </source>
</reference>
<evidence type="ECO:0000313" key="4">
    <source>
        <dbReference type="Proteomes" id="UP000051952"/>
    </source>
</evidence>
<dbReference type="InterPro" id="IPR046959">
    <property type="entry name" value="PRK1-6/SRF4-like"/>
</dbReference>
<name>A0A0S4IP92_BODSA</name>
<dbReference type="FunFam" id="3.80.10.10:FF:000041">
    <property type="entry name" value="LRR receptor-like serine/threonine-protein kinase ERECTA"/>
    <property type="match status" value="1"/>
</dbReference>
<dbReference type="PANTHER" id="PTHR48007">
    <property type="entry name" value="LEUCINE-RICH REPEAT RECEPTOR-LIKE PROTEIN KINASE PXC1"/>
    <property type="match status" value="1"/>
</dbReference>
<dbReference type="SUPFAM" id="SSF52058">
    <property type="entry name" value="L domain-like"/>
    <property type="match status" value="1"/>
</dbReference>
<keyword evidence="1" id="KW-0433">Leucine-rich repeat</keyword>
<protein>
    <submittedName>
        <fullName evidence="3">GP46-like surface antigen, putative</fullName>
    </submittedName>
</protein>
<dbReference type="EMBL" id="CYKH01000416">
    <property type="protein sequence ID" value="CUF81993.1"/>
    <property type="molecule type" value="Genomic_DNA"/>
</dbReference>
<proteinExistence type="predicted"/>
<accession>A0A0S4IP92</accession>
<dbReference type="Gene3D" id="3.80.10.10">
    <property type="entry name" value="Ribonuclease Inhibitor"/>
    <property type="match status" value="1"/>
</dbReference>
<keyword evidence="2" id="KW-0677">Repeat</keyword>
<evidence type="ECO:0000256" key="1">
    <source>
        <dbReference type="ARBA" id="ARBA00022614"/>
    </source>
</evidence>
<dbReference type="InterPro" id="IPR001611">
    <property type="entry name" value="Leu-rich_rpt"/>
</dbReference>
<gene>
    <name evidence="3" type="ORF">BSAL_66000</name>
</gene>
<organism evidence="3 4">
    <name type="scientific">Bodo saltans</name>
    <name type="common">Flagellated protozoan</name>
    <dbReference type="NCBI Taxonomy" id="75058"/>
    <lineage>
        <taxon>Eukaryota</taxon>
        <taxon>Discoba</taxon>
        <taxon>Euglenozoa</taxon>
        <taxon>Kinetoplastea</taxon>
        <taxon>Metakinetoplastina</taxon>
        <taxon>Eubodonida</taxon>
        <taxon>Bodonidae</taxon>
        <taxon>Bodo</taxon>
    </lineage>
</organism>
<dbReference type="AlphaFoldDB" id="A0A0S4IP92"/>
<dbReference type="Proteomes" id="UP000051952">
    <property type="component" value="Unassembled WGS sequence"/>
</dbReference>